<sequence>MRVASFVNHLEFEFEGNINKNAICLGDVDNDGQNELVVGNENGLLAIFKGENSKPVRVGNDLGMISAIAVGDLFNSGRNVLVVVTGCGYCYIYDFEDDHLGESPEKKILQPIHAQRIPANVKVMLIGDVNGDGFSEMVVALTDRVVRTYRWVNCGDVIGGKPYGKLIGLNKWELADQIGSITFNNCPDGTPSLLVAQPGGTYFTLRVQPVGQYNEMDPFDENMPELLTKMSLDYEPLASARLRNPNIHTEICGNIRLGKMRPSSYGSEGDMPDHVKAVRSNSDGGEVTTYEISSNFGSSQARSSTDTDEGSAYEMCCNIRSGRAESGSDADGAAGETFGYALATLDGTLTLLNNGKIQWNLQVDHQLFAVCKLDVTGNGRDEVIACAWDGNTYIVCHNTDCVRYTFPEPVNAFVAGHYGLNGKQVPCLVYATFNNRIYLYHDITLPHIVTRTIVEVLKKEPKYHQLLEKLNIKPDGNFISNGIGILYQGLGVYQQLFERSGLADRETLNHFISKSNRDVKETAECLMEIEDEWTNFLRQLEAREGERKSIVKPELAERQSELTAAGCNVVVVTFGEMSGAKRWLEETHCPFPYFTEPTLSLYQKLGLKRSIVSVWSPTVLSFYGAQMAKGTPLPKAYADIEDDPHQMGGDFIVDKQANLEFIYHSKVPSDRPSVDLILASLRRMNQP</sequence>
<dbReference type="AlphaFoldDB" id="A0A3R7QDA2"/>
<reference evidence="1 2" key="1">
    <citation type="submission" date="2018-04" db="EMBL/GenBank/DDBJ databases">
        <authorList>
            <person name="Zhang X."/>
            <person name="Yuan J."/>
            <person name="Li F."/>
            <person name="Xiang J."/>
        </authorList>
    </citation>
    <scope>NUCLEOTIDE SEQUENCE [LARGE SCALE GENOMIC DNA]</scope>
    <source>
        <tissue evidence="1">Muscle</tissue>
    </source>
</reference>
<dbReference type="InterPro" id="IPR032801">
    <property type="entry name" value="PXL2A/B/C"/>
</dbReference>
<dbReference type="Gene3D" id="2.130.10.130">
    <property type="entry name" value="Integrin alpha, N-terminal"/>
    <property type="match status" value="1"/>
</dbReference>
<dbReference type="STRING" id="6689.A0A3R7QDA2"/>
<keyword evidence="1" id="KW-0401">Integrin</keyword>
<dbReference type="Pfam" id="PF15907">
    <property type="entry name" value="Itfg2"/>
    <property type="match status" value="2"/>
</dbReference>
<name>A0A3R7QDA2_PENVA</name>
<dbReference type="OrthoDB" id="9996127at2759"/>
<accession>A0A3R7QDA2</accession>
<evidence type="ECO:0000313" key="2">
    <source>
        <dbReference type="Proteomes" id="UP000283509"/>
    </source>
</evidence>
<dbReference type="PANTHER" id="PTHR16317:SF1">
    <property type="entry name" value="KICSTOR COMPLEX PROTEIN ITFG2"/>
    <property type="match status" value="1"/>
</dbReference>
<gene>
    <name evidence="1" type="ORF">C7M84_006366</name>
</gene>
<protein>
    <submittedName>
        <fullName evidence="1">Putative integrin-alpha FG-GAP repeat-containing protein 2-like isoform X1</fullName>
    </submittedName>
</protein>
<comment type="caution">
    <text evidence="1">The sequence shown here is derived from an EMBL/GenBank/DDBJ whole genome shotgun (WGS) entry which is preliminary data.</text>
</comment>
<reference evidence="1 2" key="2">
    <citation type="submission" date="2019-01" db="EMBL/GenBank/DDBJ databases">
        <title>The decoding of complex shrimp genome reveals the adaptation for benthos swimmer, frequently molting mechanism and breeding impact on genome.</title>
        <authorList>
            <person name="Sun Y."/>
            <person name="Gao Y."/>
            <person name="Yu Y."/>
        </authorList>
    </citation>
    <scope>NUCLEOTIDE SEQUENCE [LARGE SCALE GENOMIC DNA]</scope>
    <source>
        <tissue evidence="1">Muscle</tissue>
    </source>
</reference>
<dbReference type="Pfam" id="PF13911">
    <property type="entry name" value="AhpC-TSA_2"/>
    <property type="match status" value="1"/>
</dbReference>
<dbReference type="InterPro" id="IPR036249">
    <property type="entry name" value="Thioredoxin-like_sf"/>
</dbReference>
<dbReference type="GO" id="GO:0032006">
    <property type="term" value="P:regulation of TOR signaling"/>
    <property type="evidence" value="ECO:0007669"/>
    <property type="project" value="TreeGrafter"/>
</dbReference>
<dbReference type="Proteomes" id="UP000283509">
    <property type="component" value="Unassembled WGS sequence"/>
</dbReference>
<dbReference type="GO" id="GO:0007229">
    <property type="term" value="P:integrin-mediated signaling pathway"/>
    <property type="evidence" value="ECO:0007669"/>
    <property type="project" value="UniProtKB-KW"/>
</dbReference>
<dbReference type="EMBL" id="QCYY01001811">
    <property type="protein sequence ID" value="ROT75080.1"/>
    <property type="molecule type" value="Genomic_DNA"/>
</dbReference>
<dbReference type="InterPro" id="IPR028994">
    <property type="entry name" value="Integrin_alpha_N"/>
</dbReference>
<dbReference type="PANTHER" id="PTHR16317">
    <property type="entry name" value="INTEGRIN ALPHA REPEAT DOMAIN-CONTAINING"/>
    <property type="match status" value="1"/>
</dbReference>
<dbReference type="InterPro" id="IPR031793">
    <property type="entry name" value="KICSTOR_ITFG2"/>
</dbReference>
<proteinExistence type="predicted"/>
<dbReference type="SUPFAM" id="SSF69318">
    <property type="entry name" value="Integrin alpha N-terminal domain"/>
    <property type="match status" value="1"/>
</dbReference>
<dbReference type="Gene3D" id="3.40.30.10">
    <property type="entry name" value="Glutaredoxin"/>
    <property type="match status" value="1"/>
</dbReference>
<organism evidence="1 2">
    <name type="scientific">Penaeus vannamei</name>
    <name type="common">Whiteleg shrimp</name>
    <name type="synonym">Litopenaeus vannamei</name>
    <dbReference type="NCBI Taxonomy" id="6689"/>
    <lineage>
        <taxon>Eukaryota</taxon>
        <taxon>Metazoa</taxon>
        <taxon>Ecdysozoa</taxon>
        <taxon>Arthropoda</taxon>
        <taxon>Crustacea</taxon>
        <taxon>Multicrustacea</taxon>
        <taxon>Malacostraca</taxon>
        <taxon>Eumalacostraca</taxon>
        <taxon>Eucarida</taxon>
        <taxon>Decapoda</taxon>
        <taxon>Dendrobranchiata</taxon>
        <taxon>Penaeoidea</taxon>
        <taxon>Penaeidae</taxon>
        <taxon>Penaeus</taxon>
    </lineage>
</organism>
<dbReference type="SUPFAM" id="SSF52833">
    <property type="entry name" value="Thioredoxin-like"/>
    <property type="match status" value="1"/>
</dbReference>
<evidence type="ECO:0000313" key="1">
    <source>
        <dbReference type="EMBL" id="ROT75080.1"/>
    </source>
</evidence>
<keyword evidence="2" id="KW-1185">Reference proteome</keyword>